<dbReference type="EMBL" id="JANJOU010000018">
    <property type="protein sequence ID" value="MCR0984076.1"/>
    <property type="molecule type" value="Genomic_DNA"/>
</dbReference>
<dbReference type="Proteomes" id="UP001524642">
    <property type="component" value="Unassembled WGS sequence"/>
</dbReference>
<dbReference type="SUPFAM" id="SSF46626">
    <property type="entry name" value="Cytochrome c"/>
    <property type="match status" value="1"/>
</dbReference>
<name>A0ABT1X8I7_9PROT</name>
<evidence type="ECO:0000313" key="2">
    <source>
        <dbReference type="Proteomes" id="UP001524642"/>
    </source>
</evidence>
<dbReference type="Gene3D" id="1.10.760.10">
    <property type="entry name" value="Cytochrome c-like domain"/>
    <property type="match status" value="1"/>
</dbReference>
<accession>A0ABT1X8I7</accession>
<dbReference type="RefSeq" id="WP_257717737.1">
    <property type="nucleotide sequence ID" value="NZ_JANJOU010000018.1"/>
</dbReference>
<protein>
    <submittedName>
        <fullName evidence="1">Cytochrome c</fullName>
    </submittedName>
</protein>
<reference evidence="1 2" key="1">
    <citation type="submission" date="2022-06" db="EMBL/GenBank/DDBJ databases">
        <title>Roseomonas CN29.</title>
        <authorList>
            <person name="Cheng Y."/>
            <person name="He X."/>
        </authorList>
    </citation>
    <scope>NUCLEOTIDE SEQUENCE [LARGE SCALE GENOMIC DNA]</scope>
    <source>
        <strain evidence="1 2">CN29</strain>
    </source>
</reference>
<keyword evidence="2" id="KW-1185">Reference proteome</keyword>
<proteinExistence type="predicted"/>
<evidence type="ECO:0000313" key="1">
    <source>
        <dbReference type="EMBL" id="MCR0984076.1"/>
    </source>
</evidence>
<sequence length="129" mass="13734">MSFQNFCYGIVAVAGISLALFGKSPPAPPAPYPPTPEALRFAAAEAAYPFHNASIELPAGDRQFQGPGAEVANANCLSCHSAGMVLNQPPLSRAVWEEEVRKMRTAYHAPVAEADVEPIAKYLASLPRP</sequence>
<comment type="caution">
    <text evidence="1">The sequence shown here is derived from an EMBL/GenBank/DDBJ whole genome shotgun (WGS) entry which is preliminary data.</text>
</comment>
<dbReference type="InterPro" id="IPR036909">
    <property type="entry name" value="Cyt_c-like_dom_sf"/>
</dbReference>
<organism evidence="1 2">
    <name type="scientific">Roseomonas populi</name>
    <dbReference type="NCBI Taxonomy" id="3121582"/>
    <lineage>
        <taxon>Bacteria</taxon>
        <taxon>Pseudomonadati</taxon>
        <taxon>Pseudomonadota</taxon>
        <taxon>Alphaproteobacteria</taxon>
        <taxon>Acetobacterales</taxon>
        <taxon>Roseomonadaceae</taxon>
        <taxon>Roseomonas</taxon>
    </lineage>
</organism>
<gene>
    <name evidence="1" type="ORF">NRP21_18630</name>
</gene>